<proteinExistence type="predicted"/>
<name>A0A9Q3JBT2_9BASI</name>
<evidence type="ECO:0000313" key="2">
    <source>
        <dbReference type="Proteomes" id="UP000765509"/>
    </source>
</evidence>
<sequence length="150" mass="17334">MLEKGPNPILPEDTLRKDLIHIQSKASSFKIILDKVKHHAEIRMNDAFDYAKQKWEKSNKVPELKAGHLVLVSTLNFKNIKSPKRLKSFHVGLFFIVALHRTDEIKVEFNCEWKNKHLTFPVILIKPLSANCFNCTTSGTECRQKDKISH</sequence>
<dbReference type="Proteomes" id="UP000765509">
    <property type="component" value="Unassembled WGS sequence"/>
</dbReference>
<comment type="caution">
    <text evidence="1">The sequence shown here is derived from an EMBL/GenBank/DDBJ whole genome shotgun (WGS) entry which is preliminary data.</text>
</comment>
<protein>
    <submittedName>
        <fullName evidence="1">Uncharacterized protein</fullName>
    </submittedName>
</protein>
<keyword evidence="2" id="KW-1185">Reference proteome</keyword>
<organism evidence="1 2">
    <name type="scientific">Austropuccinia psidii MF-1</name>
    <dbReference type="NCBI Taxonomy" id="1389203"/>
    <lineage>
        <taxon>Eukaryota</taxon>
        <taxon>Fungi</taxon>
        <taxon>Dikarya</taxon>
        <taxon>Basidiomycota</taxon>
        <taxon>Pucciniomycotina</taxon>
        <taxon>Pucciniomycetes</taxon>
        <taxon>Pucciniales</taxon>
        <taxon>Sphaerophragmiaceae</taxon>
        <taxon>Austropuccinia</taxon>
    </lineage>
</organism>
<dbReference type="EMBL" id="AVOT02068131">
    <property type="protein sequence ID" value="MBW0559452.1"/>
    <property type="molecule type" value="Genomic_DNA"/>
</dbReference>
<gene>
    <name evidence="1" type="ORF">O181_099167</name>
</gene>
<reference evidence="1" key="1">
    <citation type="submission" date="2021-03" db="EMBL/GenBank/DDBJ databases">
        <title>Draft genome sequence of rust myrtle Austropuccinia psidii MF-1, a brazilian biotype.</title>
        <authorList>
            <person name="Quecine M.C."/>
            <person name="Pachon D.M.R."/>
            <person name="Bonatelli M.L."/>
            <person name="Correr F.H."/>
            <person name="Franceschini L.M."/>
            <person name="Leite T.F."/>
            <person name="Margarido G.R.A."/>
            <person name="Almeida C.A."/>
            <person name="Ferrarezi J.A."/>
            <person name="Labate C.A."/>
        </authorList>
    </citation>
    <scope>NUCLEOTIDE SEQUENCE</scope>
    <source>
        <strain evidence="1">MF-1</strain>
    </source>
</reference>
<accession>A0A9Q3JBT2</accession>
<dbReference type="AlphaFoldDB" id="A0A9Q3JBT2"/>
<evidence type="ECO:0000313" key="1">
    <source>
        <dbReference type="EMBL" id="MBW0559452.1"/>
    </source>
</evidence>